<name>A0A3E1NQ48_9BACT</name>
<dbReference type="SUPFAM" id="SSF56601">
    <property type="entry name" value="beta-lactamase/transpeptidase-like"/>
    <property type="match status" value="1"/>
</dbReference>
<keyword evidence="9" id="KW-0133">Cell shape</keyword>
<evidence type="ECO:0000256" key="11">
    <source>
        <dbReference type="ARBA" id="ARBA00022989"/>
    </source>
</evidence>
<dbReference type="Pfam" id="PF00905">
    <property type="entry name" value="Transpeptidase"/>
    <property type="match status" value="1"/>
</dbReference>
<keyword evidence="4" id="KW-0997">Cell inner membrane</keyword>
<keyword evidence="10" id="KW-0573">Peptidoglycan synthesis</keyword>
<dbReference type="InterPro" id="IPR001460">
    <property type="entry name" value="PCN-bd_Tpept"/>
</dbReference>
<evidence type="ECO:0000256" key="12">
    <source>
        <dbReference type="ARBA" id="ARBA00023136"/>
    </source>
</evidence>
<evidence type="ECO:0000256" key="2">
    <source>
        <dbReference type="ARBA" id="ARBA00004236"/>
    </source>
</evidence>
<comment type="subcellular location">
    <subcellularLocation>
        <location evidence="2">Cell membrane</location>
    </subcellularLocation>
    <subcellularLocation>
        <location evidence="1">Membrane</location>
        <topology evidence="1">Single-pass membrane protein</topology>
    </subcellularLocation>
</comment>
<dbReference type="Gene3D" id="3.30.1390.30">
    <property type="entry name" value="Penicillin-binding protein 2a, domain 3"/>
    <property type="match status" value="1"/>
</dbReference>
<dbReference type="PANTHER" id="PTHR30627:SF2">
    <property type="entry name" value="PEPTIDOGLYCAN D,D-TRANSPEPTIDASE MRDA"/>
    <property type="match status" value="1"/>
</dbReference>
<accession>A0A3E1NQ48</accession>
<dbReference type="InterPro" id="IPR012338">
    <property type="entry name" value="Beta-lactam/transpept-like"/>
</dbReference>
<dbReference type="GO" id="GO:0008360">
    <property type="term" value="P:regulation of cell shape"/>
    <property type="evidence" value="ECO:0007669"/>
    <property type="project" value="UniProtKB-KW"/>
</dbReference>
<gene>
    <name evidence="18" type="primary">mrdA</name>
    <name evidence="18" type="ORF">DXN05_02785</name>
</gene>
<dbReference type="GO" id="GO:0009002">
    <property type="term" value="F:serine-type D-Ala-D-Ala carboxypeptidase activity"/>
    <property type="evidence" value="ECO:0007669"/>
    <property type="project" value="InterPro"/>
</dbReference>
<evidence type="ECO:0000256" key="3">
    <source>
        <dbReference type="ARBA" id="ARBA00022475"/>
    </source>
</evidence>
<evidence type="ECO:0000256" key="5">
    <source>
        <dbReference type="ARBA" id="ARBA00022645"/>
    </source>
</evidence>
<evidence type="ECO:0000259" key="16">
    <source>
        <dbReference type="Pfam" id="PF00905"/>
    </source>
</evidence>
<keyword evidence="8" id="KW-0378">Hydrolase</keyword>
<evidence type="ECO:0000256" key="8">
    <source>
        <dbReference type="ARBA" id="ARBA00022801"/>
    </source>
</evidence>
<evidence type="ECO:0000256" key="7">
    <source>
        <dbReference type="ARBA" id="ARBA00022692"/>
    </source>
</evidence>
<dbReference type="Gene3D" id="3.40.710.10">
    <property type="entry name" value="DD-peptidase/beta-lactamase superfamily"/>
    <property type="match status" value="1"/>
</dbReference>
<dbReference type="RefSeq" id="WP_116845673.1">
    <property type="nucleotide sequence ID" value="NZ_QTJU01000001.1"/>
</dbReference>
<keyword evidence="6" id="KW-0645">Protease</keyword>
<dbReference type="Gene3D" id="3.90.1310.10">
    <property type="entry name" value="Penicillin-binding protein 2a (Domain 2)"/>
    <property type="match status" value="1"/>
</dbReference>
<protein>
    <submittedName>
        <fullName evidence="18">Penicillin-binding protein 2</fullName>
    </submittedName>
</protein>
<evidence type="ECO:0000256" key="6">
    <source>
        <dbReference type="ARBA" id="ARBA00022670"/>
    </source>
</evidence>
<dbReference type="SUPFAM" id="SSF56519">
    <property type="entry name" value="Penicillin binding protein dimerisation domain"/>
    <property type="match status" value="1"/>
</dbReference>
<organism evidence="18 19">
    <name type="scientific">Deminuibacter soli</name>
    <dbReference type="NCBI Taxonomy" id="2291815"/>
    <lineage>
        <taxon>Bacteria</taxon>
        <taxon>Pseudomonadati</taxon>
        <taxon>Bacteroidota</taxon>
        <taxon>Chitinophagia</taxon>
        <taxon>Chitinophagales</taxon>
        <taxon>Chitinophagaceae</taxon>
        <taxon>Deminuibacter</taxon>
    </lineage>
</organism>
<dbReference type="OrthoDB" id="9766847at2"/>
<dbReference type="InterPro" id="IPR050515">
    <property type="entry name" value="Beta-lactam/transpept"/>
</dbReference>
<feature type="domain" description="Penicillin-binding protein transpeptidase" evidence="16">
    <location>
        <begin position="256"/>
        <end position="586"/>
    </location>
</feature>
<dbReference type="GO" id="GO:0006508">
    <property type="term" value="P:proteolysis"/>
    <property type="evidence" value="ECO:0007669"/>
    <property type="project" value="UniProtKB-KW"/>
</dbReference>
<dbReference type="Pfam" id="PF03717">
    <property type="entry name" value="PBP_dimer"/>
    <property type="match status" value="1"/>
</dbReference>
<dbReference type="InterPro" id="IPR005311">
    <property type="entry name" value="PBP_dimer"/>
</dbReference>
<feature type="domain" description="Penicillin-binding protein dimerisation" evidence="17">
    <location>
        <begin position="52"/>
        <end position="215"/>
    </location>
</feature>
<evidence type="ECO:0000256" key="13">
    <source>
        <dbReference type="ARBA" id="ARBA00023316"/>
    </source>
</evidence>
<sequence length="691" mass="76309">MRAYNQSRGRVVQTIFIVVFLVIIGQLLHLQILSAKYRVQAESNARYRKVVYPDRGIIYDRKKRAVLENTTIYDLWITPSELRNIDTASFCKVLSIDIAEFKRRIAGAIIKNTSYKASVFEPLLPPDLFARLNENMYRYPGFSLQERPVRSYPFHAAAGVLGYLGEVDTLFLKRHRNDGYEMGDYAGMSGLENSYEKILMGQRGVQYFIRDNKSRLQGSYENGLFDTIATAGRNLYSSMDIELQQLAEKLLQNKIGSVVAINPKTGGILAMASGPSYDPNMLAGFERKKNIGRLMLDTARPLLNRAIKGQYPPGSTFKPLGALVALDEGVITPAFGYPCMGYYAACGNNVKCLHSGGGHADNLRTALAHSCNAYFSQLFRMAIDNPAYPNAAAGYLKWKEYMNHFGLGVKLGVDLPGEDAGNIPDTARYNKDFGGFARWNSCNILTLGIGQDRMLLTPLQLANVMCIVANKGSYYTPHLVDSIENESGADSVYTARYRKKHLVTNIGNDAYDAIHEAMAEVAISGTASAIKVPGVNYCAKTGTAQNPHGQNHSIFVCFAPKENPRIVVAVVVENAGMGSTWAGPIGGFMMEKYLNDTIAKDRLADVEEIAHTNLIPAAIKKWYADRDAAAQAKAAPREETGVTEDAATEDKRITFDPETEPNRKEPVTIAKNTIALLPNNDQKNKKGNNRQ</sequence>
<evidence type="ECO:0000259" key="17">
    <source>
        <dbReference type="Pfam" id="PF03717"/>
    </source>
</evidence>
<reference evidence="18 19" key="1">
    <citation type="submission" date="2018-08" db="EMBL/GenBank/DDBJ databases">
        <title>Chitinophagaceae sp. K23C18032701, a novel bacterium isolated from forest soil.</title>
        <authorList>
            <person name="Wang C."/>
        </authorList>
    </citation>
    <scope>NUCLEOTIDE SEQUENCE [LARGE SCALE GENOMIC DNA]</scope>
    <source>
        <strain evidence="18 19">K23C18032701</strain>
    </source>
</reference>
<proteinExistence type="predicted"/>
<dbReference type="InterPro" id="IPR036138">
    <property type="entry name" value="PBP_dimer_sf"/>
</dbReference>
<evidence type="ECO:0000256" key="9">
    <source>
        <dbReference type="ARBA" id="ARBA00022960"/>
    </source>
</evidence>
<dbReference type="InterPro" id="IPR017790">
    <property type="entry name" value="Penicillin-binding_protein_2"/>
</dbReference>
<feature type="region of interest" description="Disordered" evidence="14">
    <location>
        <begin position="632"/>
        <end position="691"/>
    </location>
</feature>
<keyword evidence="13" id="KW-0961">Cell wall biogenesis/degradation</keyword>
<keyword evidence="11 15" id="KW-1133">Transmembrane helix</keyword>
<dbReference type="GO" id="GO:0009252">
    <property type="term" value="P:peptidoglycan biosynthetic process"/>
    <property type="evidence" value="ECO:0007669"/>
    <property type="project" value="UniProtKB-KW"/>
</dbReference>
<keyword evidence="3" id="KW-1003">Cell membrane</keyword>
<keyword evidence="7 15" id="KW-0812">Transmembrane</keyword>
<evidence type="ECO:0000256" key="4">
    <source>
        <dbReference type="ARBA" id="ARBA00022519"/>
    </source>
</evidence>
<dbReference type="NCBIfam" id="TIGR03423">
    <property type="entry name" value="pbp2_mrdA"/>
    <property type="match status" value="1"/>
</dbReference>
<keyword evidence="5" id="KW-0121">Carboxypeptidase</keyword>
<feature type="transmembrane region" description="Helical" evidence="15">
    <location>
        <begin position="12"/>
        <end position="33"/>
    </location>
</feature>
<dbReference type="GO" id="GO:0071972">
    <property type="term" value="F:peptidoglycan L,D-transpeptidase activity"/>
    <property type="evidence" value="ECO:0007669"/>
    <property type="project" value="TreeGrafter"/>
</dbReference>
<evidence type="ECO:0000256" key="10">
    <source>
        <dbReference type="ARBA" id="ARBA00022984"/>
    </source>
</evidence>
<evidence type="ECO:0000256" key="1">
    <source>
        <dbReference type="ARBA" id="ARBA00004167"/>
    </source>
</evidence>
<evidence type="ECO:0000256" key="15">
    <source>
        <dbReference type="SAM" id="Phobius"/>
    </source>
</evidence>
<dbReference type="GO" id="GO:0071555">
    <property type="term" value="P:cell wall organization"/>
    <property type="evidence" value="ECO:0007669"/>
    <property type="project" value="UniProtKB-KW"/>
</dbReference>
<feature type="compositionally biased region" description="Basic and acidic residues" evidence="14">
    <location>
        <begin position="648"/>
        <end position="666"/>
    </location>
</feature>
<evidence type="ECO:0000313" key="19">
    <source>
        <dbReference type="Proteomes" id="UP000261284"/>
    </source>
</evidence>
<comment type="caution">
    <text evidence="18">The sequence shown here is derived from an EMBL/GenBank/DDBJ whole genome shotgun (WGS) entry which is preliminary data.</text>
</comment>
<dbReference type="EMBL" id="QTJU01000001">
    <property type="protein sequence ID" value="RFM29918.1"/>
    <property type="molecule type" value="Genomic_DNA"/>
</dbReference>
<dbReference type="AlphaFoldDB" id="A0A3E1NQ48"/>
<keyword evidence="19" id="KW-1185">Reference proteome</keyword>
<keyword evidence="12 15" id="KW-0472">Membrane</keyword>
<dbReference type="GO" id="GO:0005886">
    <property type="term" value="C:plasma membrane"/>
    <property type="evidence" value="ECO:0007669"/>
    <property type="project" value="UniProtKB-SubCell"/>
</dbReference>
<dbReference type="PANTHER" id="PTHR30627">
    <property type="entry name" value="PEPTIDOGLYCAN D,D-TRANSPEPTIDASE"/>
    <property type="match status" value="1"/>
</dbReference>
<evidence type="ECO:0000313" key="18">
    <source>
        <dbReference type="EMBL" id="RFM29918.1"/>
    </source>
</evidence>
<dbReference type="Proteomes" id="UP000261284">
    <property type="component" value="Unassembled WGS sequence"/>
</dbReference>
<evidence type="ECO:0000256" key="14">
    <source>
        <dbReference type="SAM" id="MobiDB-lite"/>
    </source>
</evidence>
<dbReference type="GO" id="GO:0008658">
    <property type="term" value="F:penicillin binding"/>
    <property type="evidence" value="ECO:0007669"/>
    <property type="project" value="InterPro"/>
</dbReference>